<feature type="transmembrane region" description="Helical" evidence="1">
    <location>
        <begin position="425"/>
        <end position="445"/>
    </location>
</feature>
<keyword evidence="1" id="KW-0812">Transmembrane</keyword>
<feature type="transmembrane region" description="Helical" evidence="1">
    <location>
        <begin position="36"/>
        <end position="58"/>
    </location>
</feature>
<feature type="transmembrane region" description="Helical" evidence="1">
    <location>
        <begin position="369"/>
        <end position="390"/>
    </location>
</feature>
<dbReference type="InterPro" id="IPR011435">
    <property type="entry name" value="UmpAB"/>
</dbReference>
<sequence length="490" mass="52733">MKTLLEKLKETVFSVISIIFIVLFLVFFVIESPAYLIWQFIIGAGLVILGLSIFLLGIDITMVPIGEAFGKVIVGSRSLIFILLITFIIGLSVTIAEPDLLILGKQIANATHGVLPQSLTVWSVSVGVGLLISLGSLRLLQSIPLRYFYLIFYSIIFILSIFSEEAAVTMGFDASGATTGAFTTPFILALSTSLAAQKGGKSSKNDAFGLVGAMSIGPILAVMTLVLMTSSDIEAADSIYHYSSDIWGPVFFNFWPTFFDSILALTPILAFFILFLISKKIKLPRSKIYALAKGVVYTLLGLSLFLLGVHEGFMSMGYYIGQNMAELGTWPLILTGLFLGLVVVLAEPAVHILSSQVDEISEGYISRKLLLGSLSVGVGLAVGLSMLRLLLPELNGSHIIFPGFALAILLSFYSSNLFTGISFDAGGVASGPMTATFILSFSQGAADFLPYTDALDAFGVIAFVAMTPVLMVQILGSFYRFKSKRGSIKR</sequence>
<keyword evidence="1" id="KW-0472">Membrane</keyword>
<feature type="transmembrane region" description="Helical" evidence="1">
    <location>
        <begin position="119"/>
        <end position="140"/>
    </location>
</feature>
<evidence type="ECO:0000313" key="2">
    <source>
        <dbReference type="EMBL" id="MDO5457490.1"/>
    </source>
</evidence>
<keyword evidence="1" id="KW-1133">Transmembrane helix</keyword>
<evidence type="ECO:0000313" key="3">
    <source>
        <dbReference type="Proteomes" id="UP001171751"/>
    </source>
</evidence>
<feature type="transmembrane region" description="Helical" evidence="1">
    <location>
        <begin position="175"/>
        <end position="196"/>
    </location>
</feature>
<dbReference type="EMBL" id="JAUNQW010000013">
    <property type="protein sequence ID" value="MDO5457490.1"/>
    <property type="molecule type" value="Genomic_DNA"/>
</dbReference>
<feature type="transmembrane region" description="Helical" evidence="1">
    <location>
        <begin position="288"/>
        <end position="309"/>
    </location>
</feature>
<feature type="transmembrane region" description="Helical" evidence="1">
    <location>
        <begin position="147"/>
        <end position="163"/>
    </location>
</feature>
<dbReference type="Pfam" id="PF07556">
    <property type="entry name" value="DUF1538"/>
    <property type="match status" value="2"/>
</dbReference>
<proteinExistence type="predicted"/>
<organism evidence="2 3">
    <name type="scientific">Atopococcus tabaci</name>
    <dbReference type="NCBI Taxonomy" id="269774"/>
    <lineage>
        <taxon>Bacteria</taxon>
        <taxon>Bacillati</taxon>
        <taxon>Bacillota</taxon>
        <taxon>Bacilli</taxon>
        <taxon>Lactobacillales</taxon>
        <taxon>Carnobacteriaceae</taxon>
        <taxon>Atopococcus</taxon>
    </lineage>
</organism>
<protein>
    <submittedName>
        <fullName evidence="2">DUF1538 domain-containing protein</fullName>
    </submittedName>
</protein>
<dbReference type="AlphaFoldDB" id="A0AA43UCK2"/>
<keyword evidence="3" id="KW-1185">Reference proteome</keyword>
<feature type="transmembrane region" description="Helical" evidence="1">
    <location>
        <begin position="208"/>
        <end position="230"/>
    </location>
</feature>
<accession>A0AA43UCK2</accession>
<name>A0AA43UCK2_9LACT</name>
<comment type="caution">
    <text evidence="2">The sequence shown here is derived from an EMBL/GenBank/DDBJ whole genome shotgun (WGS) entry which is preliminary data.</text>
</comment>
<dbReference type="Proteomes" id="UP001171751">
    <property type="component" value="Unassembled WGS sequence"/>
</dbReference>
<feature type="transmembrane region" description="Helical" evidence="1">
    <location>
        <begin position="79"/>
        <end position="96"/>
    </location>
</feature>
<feature type="transmembrane region" description="Helical" evidence="1">
    <location>
        <begin position="250"/>
        <end position="276"/>
    </location>
</feature>
<feature type="transmembrane region" description="Helical" evidence="1">
    <location>
        <begin position="329"/>
        <end position="348"/>
    </location>
</feature>
<reference evidence="2" key="1">
    <citation type="submission" date="2023-07" db="EMBL/GenBank/DDBJ databases">
        <title>Between Cages and Wild: Unraveling the Impact of Captivity on Animal Microbiomes and Antimicrobial Resistance.</title>
        <authorList>
            <person name="Schmartz G.P."/>
            <person name="Rehner J."/>
            <person name="Schuff M.J."/>
            <person name="Becker S.L."/>
            <person name="Kravczyk M."/>
            <person name="Gurevich A."/>
            <person name="Francke R."/>
            <person name="Mueller R."/>
            <person name="Keller V."/>
            <person name="Keller A."/>
        </authorList>
    </citation>
    <scope>NUCLEOTIDE SEQUENCE</scope>
    <source>
        <strain evidence="2">S39M_St_73</strain>
    </source>
</reference>
<evidence type="ECO:0000256" key="1">
    <source>
        <dbReference type="SAM" id="Phobius"/>
    </source>
</evidence>
<feature type="transmembrane region" description="Helical" evidence="1">
    <location>
        <begin position="396"/>
        <end position="413"/>
    </location>
</feature>
<feature type="transmembrane region" description="Helical" evidence="1">
    <location>
        <begin position="12"/>
        <end position="30"/>
    </location>
</feature>
<feature type="transmembrane region" description="Helical" evidence="1">
    <location>
        <begin position="457"/>
        <end position="481"/>
    </location>
</feature>
<gene>
    <name evidence="2" type="ORF">Q4F26_04010</name>
</gene>